<dbReference type="InterPro" id="IPR038765">
    <property type="entry name" value="Papain-like_cys_pep_sf"/>
</dbReference>
<dbReference type="Proteomes" id="UP000078507">
    <property type="component" value="Unassembled WGS sequence"/>
</dbReference>
<dbReference type="EMBL" id="LNQB01000068">
    <property type="protein sequence ID" value="OAP46515.1"/>
    <property type="molecule type" value="Genomic_DNA"/>
</dbReference>
<dbReference type="PANTHER" id="PTHR33490:SF6">
    <property type="entry name" value="SLL1049 PROTEIN"/>
    <property type="match status" value="1"/>
</dbReference>
<feature type="domain" description="Transglutaminase-like" evidence="1">
    <location>
        <begin position="157"/>
        <end position="221"/>
    </location>
</feature>
<evidence type="ECO:0000259" key="1">
    <source>
        <dbReference type="SMART" id="SM00460"/>
    </source>
</evidence>
<dbReference type="Gene3D" id="3.10.620.30">
    <property type="match status" value="1"/>
</dbReference>
<sequence>MHLKISHTTEYHYDEPVPYALQRLRLTPTTQPGQTVLNWRTLVEGAVVEVAYDDHFGNRTHLVSIDADRKTFRIEASGEVDTEDKAGVFGPHHSHVPLWLYLRETPLSKAGKLVRDLAKSAEGETDLERMHALMAMIHETVEYKSGETLTDTSAEEALARGKGVCQDHAHILIAAARTLGHPARYVSGYLMVEGDPEQTASHAWADIHIPGLGWVGFDPANKICPDDRYVRIASGLCYRDAAPVSGLVHGVASETLKVAVTVERQGQTQSQRQGEQSQAQSQ</sequence>
<name>A0A178YIC4_SINSA</name>
<dbReference type="SUPFAM" id="SSF54001">
    <property type="entry name" value="Cysteine proteinases"/>
    <property type="match status" value="1"/>
</dbReference>
<keyword evidence="3" id="KW-1185">Reference proteome</keyword>
<organism evidence="2 3">
    <name type="scientific">Sinorhizobium saheli</name>
    <dbReference type="NCBI Taxonomy" id="36856"/>
    <lineage>
        <taxon>Bacteria</taxon>
        <taxon>Pseudomonadati</taxon>
        <taxon>Pseudomonadota</taxon>
        <taxon>Alphaproteobacteria</taxon>
        <taxon>Hyphomicrobiales</taxon>
        <taxon>Rhizobiaceae</taxon>
        <taxon>Sinorhizobium/Ensifer group</taxon>
        <taxon>Sinorhizobium</taxon>
    </lineage>
</organism>
<dbReference type="Pfam" id="PF08379">
    <property type="entry name" value="Bact_transglu_N"/>
    <property type="match status" value="1"/>
</dbReference>
<protein>
    <submittedName>
        <fullName evidence="2">Transglutaminase</fullName>
    </submittedName>
</protein>
<comment type="caution">
    <text evidence="2">The sequence shown here is derived from an EMBL/GenBank/DDBJ whole genome shotgun (WGS) entry which is preliminary data.</text>
</comment>
<accession>A0A178YIC4</accession>
<dbReference type="PANTHER" id="PTHR33490">
    <property type="entry name" value="BLR5614 PROTEIN-RELATED"/>
    <property type="match status" value="1"/>
</dbReference>
<dbReference type="Pfam" id="PF01841">
    <property type="entry name" value="Transglut_core"/>
    <property type="match status" value="1"/>
</dbReference>
<proteinExistence type="predicted"/>
<reference evidence="2 3" key="1">
    <citation type="submission" date="2015-11" db="EMBL/GenBank/DDBJ databases">
        <title>Ensifer anhuiense sp. nov., an effective nitrogen fixation bacterium with Glycine soja.</title>
        <authorList>
            <person name="Yan H."/>
            <person name="Chen W."/>
        </authorList>
    </citation>
    <scope>NUCLEOTIDE SEQUENCE [LARGE SCALE GENOMIC DNA]</scope>
    <source>
        <strain evidence="2 3">LMG 7837</strain>
    </source>
</reference>
<evidence type="ECO:0000313" key="3">
    <source>
        <dbReference type="Proteomes" id="UP000078507"/>
    </source>
</evidence>
<dbReference type="RefSeq" id="WP_066872429.1">
    <property type="nucleotide sequence ID" value="NZ_LNQB01000068.1"/>
</dbReference>
<evidence type="ECO:0000313" key="2">
    <source>
        <dbReference type="EMBL" id="OAP46515.1"/>
    </source>
</evidence>
<dbReference type="SMART" id="SM00460">
    <property type="entry name" value="TGc"/>
    <property type="match status" value="1"/>
</dbReference>
<dbReference type="AlphaFoldDB" id="A0A178YIC4"/>
<dbReference type="STRING" id="36856.ATB98_14155"/>
<gene>
    <name evidence="2" type="ORF">ATB98_14155</name>
</gene>
<dbReference type="InterPro" id="IPR002931">
    <property type="entry name" value="Transglutaminase-like"/>
</dbReference>
<dbReference type="OrthoDB" id="9804023at2"/>
<dbReference type="InterPro" id="IPR013589">
    <property type="entry name" value="Bac_transglu_N"/>
</dbReference>